<protein>
    <submittedName>
        <fullName evidence="5">Transketolase</fullName>
    </submittedName>
</protein>
<sequence length="284" mass="30937">MPSRAVRNVDRSLIREKAKLIRRETVRLTDICGSGHYGSSFSMAEIVALLYYQLLHVKADEPRWADRDRFTMGKGHAAIGLFPVLADLGFFPADWLDTYSRMGSFLGDHPEMKKVPGIDFSSGSIGHNLSVSVGMALGARLKGSPARAVCLMGDGEMNEGQIWEAAQAGAHYGLDNLVGIVDINGAGSDGDPQQTLRSEPLKEKWEAFGWNTIVLRDGHDIDLTFDALNRALNAPDGRPACVLAYTVAGKGVSFMEGTWQWHLGFLGPKDIERAYAEIDAGEIG</sequence>
<dbReference type="PANTHER" id="PTHR47514:SF1">
    <property type="entry name" value="TRANSKETOLASE N-TERMINAL SECTION-RELATED"/>
    <property type="match status" value="1"/>
</dbReference>
<dbReference type="InterPro" id="IPR005474">
    <property type="entry name" value="Transketolase_N"/>
</dbReference>
<dbReference type="KEGG" id="phr:C6569_14150"/>
<evidence type="ECO:0000256" key="1">
    <source>
        <dbReference type="ARBA" id="ARBA00001964"/>
    </source>
</evidence>
<evidence type="ECO:0000313" key="6">
    <source>
        <dbReference type="Proteomes" id="UP000237889"/>
    </source>
</evidence>
<dbReference type="InterPro" id="IPR029061">
    <property type="entry name" value="THDP-binding"/>
</dbReference>
<keyword evidence="6" id="KW-1185">Reference proteome</keyword>
<proteinExistence type="inferred from homology"/>
<organism evidence="5 6">
    <name type="scientific">Phreatobacter cathodiphilus</name>
    <dbReference type="NCBI Taxonomy" id="1868589"/>
    <lineage>
        <taxon>Bacteria</taxon>
        <taxon>Pseudomonadati</taxon>
        <taxon>Pseudomonadota</taxon>
        <taxon>Alphaproteobacteria</taxon>
        <taxon>Hyphomicrobiales</taxon>
        <taxon>Phreatobacteraceae</taxon>
        <taxon>Phreatobacter</taxon>
    </lineage>
</organism>
<accession>A0A2S0NDV5</accession>
<evidence type="ECO:0000259" key="4">
    <source>
        <dbReference type="Pfam" id="PF00456"/>
    </source>
</evidence>
<keyword evidence="3" id="KW-0786">Thiamine pyrophosphate</keyword>
<evidence type="ECO:0000256" key="3">
    <source>
        <dbReference type="ARBA" id="ARBA00023052"/>
    </source>
</evidence>
<dbReference type="Gene3D" id="3.40.50.970">
    <property type="match status" value="1"/>
</dbReference>
<dbReference type="Proteomes" id="UP000237889">
    <property type="component" value="Chromosome"/>
</dbReference>
<comment type="similarity">
    <text evidence="2">Belongs to the transketolase family.</text>
</comment>
<reference evidence="5 6" key="1">
    <citation type="submission" date="2018-03" db="EMBL/GenBank/DDBJ databases">
        <title>Genome sequencing of Phreatobacter sp.</title>
        <authorList>
            <person name="Kim S.-J."/>
            <person name="Heo J."/>
            <person name="Kwon S.-W."/>
        </authorList>
    </citation>
    <scope>NUCLEOTIDE SEQUENCE [LARGE SCALE GENOMIC DNA]</scope>
    <source>
        <strain evidence="5 6">S-12</strain>
    </source>
</reference>
<dbReference type="Pfam" id="PF00456">
    <property type="entry name" value="Transketolase_N"/>
    <property type="match status" value="1"/>
</dbReference>
<name>A0A2S0NDV5_9HYPH</name>
<dbReference type="EMBL" id="CP027668">
    <property type="protein sequence ID" value="AVO46121.1"/>
    <property type="molecule type" value="Genomic_DNA"/>
</dbReference>
<dbReference type="RefSeq" id="WP_106749462.1">
    <property type="nucleotide sequence ID" value="NZ_CP027668.1"/>
</dbReference>
<dbReference type="OrthoDB" id="9773339at2"/>
<evidence type="ECO:0000313" key="5">
    <source>
        <dbReference type="EMBL" id="AVO46121.1"/>
    </source>
</evidence>
<comment type="cofactor">
    <cofactor evidence="1">
        <name>thiamine diphosphate</name>
        <dbReference type="ChEBI" id="CHEBI:58937"/>
    </cofactor>
</comment>
<evidence type="ECO:0000256" key="2">
    <source>
        <dbReference type="ARBA" id="ARBA00007131"/>
    </source>
</evidence>
<dbReference type="PANTHER" id="PTHR47514">
    <property type="entry name" value="TRANSKETOLASE N-TERMINAL SECTION-RELATED"/>
    <property type="match status" value="1"/>
</dbReference>
<dbReference type="CDD" id="cd02012">
    <property type="entry name" value="TPP_TK"/>
    <property type="match status" value="1"/>
</dbReference>
<dbReference type="AlphaFoldDB" id="A0A2S0NDV5"/>
<gene>
    <name evidence="5" type="ORF">C6569_14150</name>
</gene>
<dbReference type="SUPFAM" id="SSF52518">
    <property type="entry name" value="Thiamin diphosphate-binding fold (THDP-binding)"/>
    <property type="match status" value="1"/>
</dbReference>
<feature type="domain" description="Transketolase N-terminal" evidence="4">
    <location>
        <begin position="19"/>
        <end position="274"/>
    </location>
</feature>